<dbReference type="AlphaFoldDB" id="A0DEK3"/>
<evidence type="ECO:0000313" key="1">
    <source>
        <dbReference type="EMBL" id="CAK81470.1"/>
    </source>
</evidence>
<dbReference type="KEGG" id="ptm:GSPATT00016296001"/>
<evidence type="ECO:0008006" key="3">
    <source>
        <dbReference type="Google" id="ProtNLM"/>
    </source>
</evidence>
<dbReference type="OrthoDB" id="290580at2759"/>
<dbReference type="GeneID" id="5034652"/>
<gene>
    <name evidence="1" type="ORF">GSPATT00016296001</name>
</gene>
<dbReference type="EMBL" id="CT868407">
    <property type="protein sequence ID" value="CAK81470.1"/>
    <property type="molecule type" value="Genomic_DNA"/>
</dbReference>
<protein>
    <recommendedName>
        <fullName evidence="3">Cleavage/polyadenylation specificity factor A subunit C-terminal domain-containing protein</fullName>
    </recommendedName>
</protein>
<dbReference type="OMA" id="NDFQYIA"/>
<reference evidence="1 2" key="1">
    <citation type="journal article" date="2006" name="Nature">
        <title>Global trends of whole-genome duplications revealed by the ciliate Paramecium tetraurelia.</title>
        <authorList>
            <consortium name="Genoscope"/>
            <person name="Aury J.-M."/>
            <person name="Jaillon O."/>
            <person name="Duret L."/>
            <person name="Noel B."/>
            <person name="Jubin C."/>
            <person name="Porcel B.M."/>
            <person name="Segurens B."/>
            <person name="Daubin V."/>
            <person name="Anthouard V."/>
            <person name="Aiach N."/>
            <person name="Arnaiz O."/>
            <person name="Billaut A."/>
            <person name="Beisson J."/>
            <person name="Blanc I."/>
            <person name="Bouhouche K."/>
            <person name="Camara F."/>
            <person name="Duharcourt S."/>
            <person name="Guigo R."/>
            <person name="Gogendeau D."/>
            <person name="Katinka M."/>
            <person name="Keller A.-M."/>
            <person name="Kissmehl R."/>
            <person name="Klotz C."/>
            <person name="Koll F."/>
            <person name="Le Moue A."/>
            <person name="Lepere C."/>
            <person name="Malinsky S."/>
            <person name="Nowacki M."/>
            <person name="Nowak J.K."/>
            <person name="Plattner H."/>
            <person name="Poulain J."/>
            <person name="Ruiz F."/>
            <person name="Serrano V."/>
            <person name="Zagulski M."/>
            <person name="Dessen P."/>
            <person name="Betermier M."/>
            <person name="Weissenbach J."/>
            <person name="Scarpelli C."/>
            <person name="Schachter V."/>
            <person name="Sperling L."/>
            <person name="Meyer E."/>
            <person name="Cohen J."/>
            <person name="Wincker P."/>
        </authorList>
    </citation>
    <scope>NUCLEOTIDE SEQUENCE [LARGE SCALE GENOMIC DNA]</scope>
    <source>
        <strain evidence="1 2">Stock d4-2</strain>
    </source>
</reference>
<evidence type="ECO:0000313" key="2">
    <source>
        <dbReference type="Proteomes" id="UP000000600"/>
    </source>
</evidence>
<dbReference type="HOGENOM" id="CLU_603362_0_0_1"/>
<dbReference type="InParanoid" id="A0DEK3"/>
<proteinExistence type="predicted"/>
<dbReference type="Proteomes" id="UP000000600">
    <property type="component" value="Unassembled WGS sequence"/>
</dbReference>
<keyword evidence="2" id="KW-1185">Reference proteome</keyword>
<dbReference type="RefSeq" id="XP_001448867.1">
    <property type="nucleotide sequence ID" value="XM_001448830.1"/>
</dbReference>
<name>A0DEK3_PARTE</name>
<sequence>MQNNITLSVDYKIPIPIQHDKQRLLITLLTNEEIIVQVYQSIDEERAKFNSQFTIINLKLNQTNQYQFKDEVFQINIIDEQYLSFLAYEKDNLMFLNYRNGEFSNKYKGCLYQLLFHPQVDLQIKEYRDLYFNQALTYCINRNSVIALVCDFRVTNKKEVLVTILKNNQILQIYSFFRENGRLGKMMLFCLDQDFIIAQSIVEAQQLNFIILNEEGYKEYSVKLTINEDTSIVKIFYRKENIIFLLNENNFGHPWVVIVDSHTLLLKKCIELTLKIGENQFAVILDVKIHQESQAFLLNCQQLFIYYEMNIAGMYNEQFLQAVDFTDDFQKFIIKDYIQYPETSVANIVASDCGFVTVPRAVEIGTIQDNYLEFDVSPISIQKGDTIEQKIKKLNQESQLVYYNKLPNVLCYAYHFMEKRGLFTYQSDNDFQYIAGEIIKKMKSKKTNNQIQIE</sequence>
<accession>A0DEK3</accession>
<organism evidence="1 2">
    <name type="scientific">Paramecium tetraurelia</name>
    <dbReference type="NCBI Taxonomy" id="5888"/>
    <lineage>
        <taxon>Eukaryota</taxon>
        <taxon>Sar</taxon>
        <taxon>Alveolata</taxon>
        <taxon>Ciliophora</taxon>
        <taxon>Intramacronucleata</taxon>
        <taxon>Oligohymenophorea</taxon>
        <taxon>Peniculida</taxon>
        <taxon>Parameciidae</taxon>
        <taxon>Paramecium</taxon>
    </lineage>
</organism>